<name>A0A9P3GS05_9APHY</name>
<evidence type="ECO:0000256" key="19">
    <source>
        <dbReference type="SAM" id="MobiDB-lite"/>
    </source>
</evidence>
<dbReference type="AlphaFoldDB" id="A0A9P3GS05"/>
<dbReference type="Proteomes" id="UP000703269">
    <property type="component" value="Unassembled WGS sequence"/>
</dbReference>
<feature type="compositionally biased region" description="Basic and acidic residues" evidence="19">
    <location>
        <begin position="194"/>
        <end position="203"/>
    </location>
</feature>
<dbReference type="Pfam" id="PF01163">
    <property type="entry name" value="RIO1"/>
    <property type="match status" value="2"/>
</dbReference>
<dbReference type="Gene3D" id="3.30.200.20">
    <property type="entry name" value="Phosphorylase Kinase, domain 1"/>
    <property type="match status" value="1"/>
</dbReference>
<feature type="compositionally biased region" description="Acidic residues" evidence="19">
    <location>
        <begin position="9"/>
        <end position="20"/>
    </location>
</feature>
<feature type="domain" description="RIO kinase" evidence="20">
    <location>
        <begin position="196"/>
        <end position="469"/>
    </location>
</feature>
<feature type="region of interest" description="Disordered" evidence="19">
    <location>
        <begin position="181"/>
        <end position="203"/>
    </location>
</feature>
<evidence type="ECO:0000256" key="7">
    <source>
        <dbReference type="ARBA" id="ARBA00022517"/>
    </source>
</evidence>
<evidence type="ECO:0000256" key="12">
    <source>
        <dbReference type="ARBA" id="ARBA00022777"/>
    </source>
</evidence>
<dbReference type="OrthoDB" id="205248at2759"/>
<feature type="compositionally biased region" description="Basic residues" evidence="19">
    <location>
        <begin position="640"/>
        <end position="661"/>
    </location>
</feature>
<keyword evidence="15" id="KW-0460">Magnesium</keyword>
<evidence type="ECO:0000256" key="2">
    <source>
        <dbReference type="ARBA" id="ARBA00004496"/>
    </source>
</evidence>
<sequence>MPDVHDIDPVEEGQFDDAPEDTTVAVPLQPVDGRAQAGHRFIDDEDKDEEQLLEWSSSSEDEDEPDEFEDEEDKMEYAAFEELRAEDEDWEIAERDFTKQYNRIRQHVAVHTGAAQGVKSTVGDKAAVAALPAVNRPRPARQQAAASSSSHAKDKTESQIQALSKYSSRLRNLDTPYDLGVGVNRKGPSATANMKDKADRATTEQVLDPRTRIILLKMVGRGLLYEVNGCVSTGKEANVYHAVTPERKHLALKIYKTSILVFKDRDRYVSGEFRFRKGYSRHNPRKMVRVWAEKEMRNLKRLQTAGILCPEPIEVRENVLVMGFIGDSEGWASPRLKDADIPDSEFPRLYCELLLTTRKLFHDCRLVHADLSEYNILYHIEPKQTPPSESDAPPQNTEPNQTPSEPNTPAQDESEQGHLYIIDVSQSVEHDHPHAFDFLRADLRNVEDFFARRGVRTLGLRRAFEFVTRERLESDTPAAALERWLAQADDDDGEGDGEGEGEGEGEKAGGAAVDEDAVFMRSYIPRTLNEVFDPERDVGVLSAGAGAQLIYKDTIGIVAPKADDARPAERRVQFADEKDEEESGSEGSEGSGEEDEDDEEGDEGEGEGGFEERKPRGHRHEDKDAKKERKKAAKEEAREKRKHKIPKAEKKRKVKQSARSK</sequence>
<dbReference type="GO" id="GO:0046872">
    <property type="term" value="F:metal ion binding"/>
    <property type="evidence" value="ECO:0007669"/>
    <property type="project" value="UniProtKB-KW"/>
</dbReference>
<dbReference type="InterPro" id="IPR000687">
    <property type="entry name" value="RIO_kinase"/>
</dbReference>
<feature type="compositionally biased region" description="Polar residues" evidence="19">
    <location>
        <begin position="393"/>
        <end position="411"/>
    </location>
</feature>
<feature type="compositionally biased region" description="Acidic residues" evidence="19">
    <location>
        <begin position="59"/>
        <end position="72"/>
    </location>
</feature>
<keyword evidence="6" id="KW-0963">Cytoplasm</keyword>
<dbReference type="SUPFAM" id="SSF56112">
    <property type="entry name" value="Protein kinase-like (PK-like)"/>
    <property type="match status" value="1"/>
</dbReference>
<evidence type="ECO:0000256" key="5">
    <source>
        <dbReference type="ARBA" id="ARBA00016038"/>
    </source>
</evidence>
<feature type="region of interest" description="Disordered" evidence="19">
    <location>
        <begin position="489"/>
        <end position="514"/>
    </location>
</feature>
<comment type="similarity">
    <text evidence="3">Belongs to the protein kinase superfamily. RIO-type Ser/Thr kinase family.</text>
</comment>
<dbReference type="GO" id="GO:0016787">
    <property type="term" value="F:hydrolase activity"/>
    <property type="evidence" value="ECO:0007669"/>
    <property type="project" value="UniProtKB-KW"/>
</dbReference>
<feature type="compositionally biased region" description="Basic and acidic residues" evidence="19">
    <location>
        <begin position="562"/>
        <end position="576"/>
    </location>
</feature>
<keyword evidence="14" id="KW-0067">ATP-binding</keyword>
<dbReference type="InterPro" id="IPR011009">
    <property type="entry name" value="Kinase-like_dom_sf"/>
</dbReference>
<dbReference type="GO" id="GO:0005737">
    <property type="term" value="C:cytoplasm"/>
    <property type="evidence" value="ECO:0007669"/>
    <property type="project" value="UniProtKB-SubCell"/>
</dbReference>
<evidence type="ECO:0000256" key="11">
    <source>
        <dbReference type="ARBA" id="ARBA00022741"/>
    </source>
</evidence>
<feature type="compositionally biased region" description="Acidic residues" evidence="19">
    <location>
        <begin position="489"/>
        <end position="503"/>
    </location>
</feature>
<feature type="compositionally biased region" description="Basic and acidic residues" evidence="19">
    <location>
        <begin position="610"/>
        <end position="639"/>
    </location>
</feature>
<feature type="compositionally biased region" description="Low complexity" evidence="19">
    <location>
        <begin position="136"/>
        <end position="150"/>
    </location>
</feature>
<comment type="cofactor">
    <cofactor evidence="1">
        <name>Mg(2+)</name>
        <dbReference type="ChEBI" id="CHEBI:18420"/>
    </cofactor>
</comment>
<dbReference type="GO" id="GO:0005524">
    <property type="term" value="F:ATP binding"/>
    <property type="evidence" value="ECO:0007669"/>
    <property type="project" value="UniProtKB-KW"/>
</dbReference>
<comment type="catalytic activity">
    <reaction evidence="16">
        <text>L-threonyl-[protein] + ATP = O-phospho-L-threonyl-[protein] + ADP + H(+)</text>
        <dbReference type="Rhea" id="RHEA:46608"/>
        <dbReference type="Rhea" id="RHEA-COMP:11060"/>
        <dbReference type="Rhea" id="RHEA-COMP:11605"/>
        <dbReference type="ChEBI" id="CHEBI:15378"/>
        <dbReference type="ChEBI" id="CHEBI:30013"/>
        <dbReference type="ChEBI" id="CHEBI:30616"/>
        <dbReference type="ChEBI" id="CHEBI:61977"/>
        <dbReference type="ChEBI" id="CHEBI:456216"/>
        <dbReference type="EC" id="2.7.11.1"/>
    </reaction>
</comment>
<keyword evidence="12" id="KW-0418">Kinase</keyword>
<proteinExistence type="inferred from homology"/>
<evidence type="ECO:0000256" key="10">
    <source>
        <dbReference type="ARBA" id="ARBA00022723"/>
    </source>
</evidence>
<comment type="catalytic activity">
    <reaction evidence="17">
        <text>L-seryl-[protein] + ATP = O-phospho-L-seryl-[protein] + ADP + H(+)</text>
        <dbReference type="Rhea" id="RHEA:17989"/>
        <dbReference type="Rhea" id="RHEA-COMP:9863"/>
        <dbReference type="Rhea" id="RHEA-COMP:11604"/>
        <dbReference type="ChEBI" id="CHEBI:15378"/>
        <dbReference type="ChEBI" id="CHEBI:29999"/>
        <dbReference type="ChEBI" id="CHEBI:30616"/>
        <dbReference type="ChEBI" id="CHEBI:83421"/>
        <dbReference type="ChEBI" id="CHEBI:456216"/>
        <dbReference type="EC" id="2.7.11.1"/>
    </reaction>
</comment>
<evidence type="ECO:0000256" key="9">
    <source>
        <dbReference type="ARBA" id="ARBA00022679"/>
    </source>
</evidence>
<dbReference type="EC" id="2.7.11.1" evidence="4"/>
<keyword evidence="22" id="KW-1185">Reference proteome</keyword>
<feature type="compositionally biased region" description="Acidic residues" evidence="19">
    <location>
        <begin position="43"/>
        <end position="52"/>
    </location>
</feature>
<evidence type="ECO:0000313" key="21">
    <source>
        <dbReference type="EMBL" id="GJE98415.1"/>
    </source>
</evidence>
<feature type="compositionally biased region" description="Acidic residues" evidence="19">
    <location>
        <begin position="591"/>
        <end position="609"/>
    </location>
</feature>
<dbReference type="InterPro" id="IPR051272">
    <property type="entry name" value="RIO-type_Ser/Thr_kinase"/>
</dbReference>
<evidence type="ECO:0000256" key="3">
    <source>
        <dbReference type="ARBA" id="ARBA00009196"/>
    </source>
</evidence>
<keyword evidence="7" id="KW-0690">Ribosome biogenesis</keyword>
<evidence type="ECO:0000256" key="17">
    <source>
        <dbReference type="ARBA" id="ARBA00048679"/>
    </source>
</evidence>
<dbReference type="Gene3D" id="1.10.510.10">
    <property type="entry name" value="Transferase(Phosphotransferase) domain 1"/>
    <property type="match status" value="1"/>
</dbReference>
<dbReference type="SMART" id="SM00090">
    <property type="entry name" value="RIO"/>
    <property type="match status" value="1"/>
</dbReference>
<dbReference type="CDD" id="cd05147">
    <property type="entry name" value="RIO1_euk"/>
    <property type="match status" value="1"/>
</dbReference>
<keyword evidence="11" id="KW-0547">Nucleotide-binding</keyword>
<evidence type="ECO:0000313" key="22">
    <source>
        <dbReference type="Proteomes" id="UP000703269"/>
    </source>
</evidence>
<comment type="subcellular location">
    <subcellularLocation>
        <location evidence="2">Cytoplasm</location>
    </subcellularLocation>
</comment>
<accession>A0A9P3GS05</accession>
<evidence type="ECO:0000256" key="4">
    <source>
        <dbReference type="ARBA" id="ARBA00012513"/>
    </source>
</evidence>
<protein>
    <recommendedName>
        <fullName evidence="5">Serine/threonine-protein kinase RIO1</fullName>
        <ecNumber evidence="4">2.7.11.1</ecNumber>
    </recommendedName>
    <alternativeName>
        <fullName evidence="18">Serine/threonine-protein kinase rio1</fullName>
    </alternativeName>
</protein>
<dbReference type="GO" id="GO:0004674">
    <property type="term" value="F:protein serine/threonine kinase activity"/>
    <property type="evidence" value="ECO:0007669"/>
    <property type="project" value="UniProtKB-KW"/>
</dbReference>
<dbReference type="FunFam" id="3.30.200.20:FF:000148">
    <property type="entry name" value="Serine/threonine-protein kinase RIO1"/>
    <property type="match status" value="1"/>
</dbReference>
<dbReference type="PROSITE" id="PS01245">
    <property type="entry name" value="RIO1"/>
    <property type="match status" value="1"/>
</dbReference>
<keyword evidence="13" id="KW-0378">Hydrolase</keyword>
<dbReference type="EMBL" id="BPQB01000087">
    <property type="protein sequence ID" value="GJE98415.1"/>
    <property type="molecule type" value="Genomic_DNA"/>
</dbReference>
<feature type="region of interest" description="Disordered" evidence="19">
    <location>
        <begin position="562"/>
        <end position="661"/>
    </location>
</feature>
<evidence type="ECO:0000256" key="15">
    <source>
        <dbReference type="ARBA" id="ARBA00022842"/>
    </source>
</evidence>
<dbReference type="InterPro" id="IPR018935">
    <property type="entry name" value="RIO_kinase_CS"/>
</dbReference>
<keyword evidence="10" id="KW-0479">Metal-binding</keyword>
<evidence type="ECO:0000256" key="8">
    <source>
        <dbReference type="ARBA" id="ARBA00022527"/>
    </source>
</evidence>
<keyword evidence="9" id="KW-0808">Transferase</keyword>
<evidence type="ECO:0000256" key="18">
    <source>
        <dbReference type="ARBA" id="ARBA00068838"/>
    </source>
</evidence>
<evidence type="ECO:0000256" key="6">
    <source>
        <dbReference type="ARBA" id="ARBA00022490"/>
    </source>
</evidence>
<feature type="region of interest" description="Disordered" evidence="19">
    <location>
        <begin position="1"/>
        <end position="72"/>
    </location>
</feature>
<keyword evidence="8" id="KW-0723">Serine/threonine-protein kinase</keyword>
<comment type="caution">
    <text evidence="21">The sequence shown here is derived from an EMBL/GenBank/DDBJ whole genome shotgun (WGS) entry which is preliminary data.</text>
</comment>
<dbReference type="InterPro" id="IPR018934">
    <property type="entry name" value="RIO_dom"/>
</dbReference>
<dbReference type="GO" id="GO:0042254">
    <property type="term" value="P:ribosome biogenesis"/>
    <property type="evidence" value="ECO:0007669"/>
    <property type="project" value="UniProtKB-KW"/>
</dbReference>
<evidence type="ECO:0000256" key="14">
    <source>
        <dbReference type="ARBA" id="ARBA00022840"/>
    </source>
</evidence>
<organism evidence="21 22">
    <name type="scientific">Phanerochaete sordida</name>
    <dbReference type="NCBI Taxonomy" id="48140"/>
    <lineage>
        <taxon>Eukaryota</taxon>
        <taxon>Fungi</taxon>
        <taxon>Dikarya</taxon>
        <taxon>Basidiomycota</taxon>
        <taxon>Agaricomycotina</taxon>
        <taxon>Agaricomycetes</taxon>
        <taxon>Polyporales</taxon>
        <taxon>Phanerochaetaceae</taxon>
        <taxon>Phanerochaete</taxon>
    </lineage>
</organism>
<feature type="region of interest" description="Disordered" evidence="19">
    <location>
        <begin position="382"/>
        <end position="414"/>
    </location>
</feature>
<evidence type="ECO:0000256" key="1">
    <source>
        <dbReference type="ARBA" id="ARBA00001946"/>
    </source>
</evidence>
<dbReference type="PANTHER" id="PTHR45723">
    <property type="entry name" value="SERINE/THREONINE-PROTEIN KINASE RIO1"/>
    <property type="match status" value="1"/>
</dbReference>
<evidence type="ECO:0000259" key="20">
    <source>
        <dbReference type="SMART" id="SM00090"/>
    </source>
</evidence>
<feature type="region of interest" description="Disordered" evidence="19">
    <location>
        <begin position="135"/>
        <end position="161"/>
    </location>
</feature>
<evidence type="ECO:0000256" key="16">
    <source>
        <dbReference type="ARBA" id="ARBA00047899"/>
    </source>
</evidence>
<evidence type="ECO:0000256" key="13">
    <source>
        <dbReference type="ARBA" id="ARBA00022801"/>
    </source>
</evidence>
<gene>
    <name evidence="21" type="ORF">PsYK624_146450</name>
</gene>
<reference evidence="21 22" key="1">
    <citation type="submission" date="2021-08" db="EMBL/GenBank/DDBJ databases">
        <title>Draft Genome Sequence of Phanerochaete sordida strain YK-624.</title>
        <authorList>
            <person name="Mori T."/>
            <person name="Dohra H."/>
            <person name="Suzuki T."/>
            <person name="Kawagishi H."/>
            <person name="Hirai H."/>
        </authorList>
    </citation>
    <scope>NUCLEOTIDE SEQUENCE [LARGE SCALE GENOMIC DNA]</scope>
    <source>
        <strain evidence="21 22">YK-624</strain>
    </source>
</reference>